<keyword evidence="3" id="KW-0963">Cytoplasm</keyword>
<comment type="similarity">
    <text evidence="2">Belongs to the MLF family.</text>
</comment>
<dbReference type="eggNOG" id="ENOG502QS92">
    <property type="taxonomic scope" value="Eukaryota"/>
</dbReference>
<dbReference type="Pfam" id="PF10248">
    <property type="entry name" value="Mlf1IP"/>
    <property type="match status" value="1"/>
</dbReference>
<evidence type="ECO:0000256" key="3">
    <source>
        <dbReference type="ARBA" id="ARBA00022490"/>
    </source>
</evidence>
<dbReference type="PANTHER" id="PTHR13105">
    <property type="entry name" value="MYELOID LEUKEMIA FACTOR"/>
    <property type="match status" value="1"/>
</dbReference>
<dbReference type="Proteomes" id="UP000032180">
    <property type="component" value="Chromosome 6"/>
</dbReference>
<keyword evidence="4" id="KW-0597">Phosphoprotein</keyword>
<feature type="region of interest" description="Disordered" evidence="5">
    <location>
        <begin position="233"/>
        <end position="296"/>
    </location>
</feature>
<accession>A0A0D9WLH7</accession>
<organism evidence="6 7">
    <name type="scientific">Leersia perrieri</name>
    <dbReference type="NCBI Taxonomy" id="77586"/>
    <lineage>
        <taxon>Eukaryota</taxon>
        <taxon>Viridiplantae</taxon>
        <taxon>Streptophyta</taxon>
        <taxon>Embryophyta</taxon>
        <taxon>Tracheophyta</taxon>
        <taxon>Spermatophyta</taxon>
        <taxon>Magnoliopsida</taxon>
        <taxon>Liliopsida</taxon>
        <taxon>Poales</taxon>
        <taxon>Poaceae</taxon>
        <taxon>BOP clade</taxon>
        <taxon>Oryzoideae</taxon>
        <taxon>Oryzeae</taxon>
        <taxon>Oryzinae</taxon>
        <taxon>Leersia</taxon>
    </lineage>
</organism>
<sequence length="296" mass="32309">MERGRNGRDDFFGGRDPFAGFGGFGRQRSLIPGFFGGRDPFDDPFFTQPFGGMHGPSLFGPMGGPFGDMRNDGFIQQAPPGGNGRNPIITELDEEEEEDAERRANGQANHAAYVQEPDDEMQGGQIQPRRDFNRVNVGQQQTRTVTYQSSSVTYGGVNGAYYTASTTRRTGSDGITLEESKEADTTMKEATHRVSRGIHDKGHSLTRKLKSDGKVDTTQILHNLHEDELAGFEESWKGNAGHQLPGLNQNAGTSNNNESGNRGTSGQGRHWALPGTNQGRDQRGNGRPKSRVIPIS</sequence>
<dbReference type="GO" id="GO:0005737">
    <property type="term" value="C:cytoplasm"/>
    <property type="evidence" value="ECO:0007669"/>
    <property type="project" value="UniProtKB-SubCell"/>
</dbReference>
<reference evidence="6 7" key="1">
    <citation type="submission" date="2012-08" db="EMBL/GenBank/DDBJ databases">
        <title>Oryza genome evolution.</title>
        <authorList>
            <person name="Wing R.A."/>
        </authorList>
    </citation>
    <scope>NUCLEOTIDE SEQUENCE</scope>
</reference>
<dbReference type="HOGENOM" id="CLU_052099_0_0_1"/>
<proteinExistence type="inferred from homology"/>
<dbReference type="EnsemblPlants" id="LPERR06G01950.2">
    <property type="protein sequence ID" value="LPERR06G01950.2"/>
    <property type="gene ID" value="LPERR06G01950"/>
</dbReference>
<dbReference type="Gramene" id="LPERR06G01950.2">
    <property type="protein sequence ID" value="LPERR06G01950.2"/>
    <property type="gene ID" value="LPERR06G01950"/>
</dbReference>
<feature type="compositionally biased region" description="Polar residues" evidence="5">
    <location>
        <begin position="246"/>
        <end position="264"/>
    </location>
</feature>
<dbReference type="AlphaFoldDB" id="A0A0D9WLH7"/>
<keyword evidence="7" id="KW-1185">Reference proteome</keyword>
<evidence type="ECO:0000256" key="2">
    <source>
        <dbReference type="ARBA" id="ARBA00008332"/>
    </source>
</evidence>
<dbReference type="STRING" id="77586.A0A0D9WLH7"/>
<evidence type="ECO:0000313" key="6">
    <source>
        <dbReference type="EnsemblPlants" id="LPERR06G01950.2"/>
    </source>
</evidence>
<evidence type="ECO:0000313" key="7">
    <source>
        <dbReference type="Proteomes" id="UP000032180"/>
    </source>
</evidence>
<protein>
    <recommendedName>
        <fullName evidence="8">Glycine-rich protein</fullName>
    </recommendedName>
</protein>
<comment type="subcellular location">
    <subcellularLocation>
        <location evidence="1">Cytoplasm</location>
    </subcellularLocation>
</comment>
<evidence type="ECO:0008006" key="8">
    <source>
        <dbReference type="Google" id="ProtNLM"/>
    </source>
</evidence>
<evidence type="ECO:0000256" key="5">
    <source>
        <dbReference type="SAM" id="MobiDB-lite"/>
    </source>
</evidence>
<reference evidence="6" key="3">
    <citation type="submission" date="2015-04" db="UniProtKB">
        <authorList>
            <consortium name="EnsemblPlants"/>
        </authorList>
    </citation>
    <scope>IDENTIFICATION</scope>
</reference>
<name>A0A0D9WLH7_9ORYZ</name>
<evidence type="ECO:0000256" key="1">
    <source>
        <dbReference type="ARBA" id="ARBA00004496"/>
    </source>
</evidence>
<dbReference type="InterPro" id="IPR019376">
    <property type="entry name" value="Myeloid_leukemia_factor"/>
</dbReference>
<reference evidence="7" key="2">
    <citation type="submission" date="2013-12" db="EMBL/GenBank/DDBJ databases">
        <authorList>
            <person name="Yu Y."/>
            <person name="Lee S."/>
            <person name="de Baynast K."/>
            <person name="Wissotski M."/>
            <person name="Liu L."/>
            <person name="Talag J."/>
            <person name="Goicoechea J."/>
            <person name="Angelova A."/>
            <person name="Jetty R."/>
            <person name="Kudrna D."/>
            <person name="Golser W."/>
            <person name="Rivera L."/>
            <person name="Zhang J."/>
            <person name="Wing R."/>
        </authorList>
    </citation>
    <scope>NUCLEOTIDE SEQUENCE</scope>
</reference>
<evidence type="ECO:0000256" key="4">
    <source>
        <dbReference type="ARBA" id="ARBA00022553"/>
    </source>
</evidence>